<dbReference type="SUPFAM" id="SSF47473">
    <property type="entry name" value="EF-hand"/>
    <property type="match status" value="2"/>
</dbReference>
<dbReference type="PANTHER" id="PTHR10827">
    <property type="entry name" value="RETICULOCALBIN"/>
    <property type="match status" value="1"/>
</dbReference>
<feature type="signal peptide" evidence="4">
    <location>
        <begin position="1"/>
        <end position="16"/>
    </location>
</feature>
<dbReference type="STRING" id="451379.A0A158R5Q4"/>
<evidence type="ECO:0000313" key="7">
    <source>
        <dbReference type="WBParaSite" id="SMUV_0000776601-mRNA-1"/>
    </source>
</evidence>
<keyword evidence="2" id="KW-0677">Repeat</keyword>
<dbReference type="Pfam" id="PF13202">
    <property type="entry name" value="EF-hand_5"/>
    <property type="match status" value="2"/>
</dbReference>
<dbReference type="WBParaSite" id="SMUV_0000776601-mRNA-1">
    <property type="protein sequence ID" value="SMUV_0000776601-mRNA-1"/>
    <property type="gene ID" value="SMUV_0000776601"/>
</dbReference>
<dbReference type="Proteomes" id="UP000046393">
    <property type="component" value="Unplaced"/>
</dbReference>
<feature type="domain" description="EF-hand" evidence="5">
    <location>
        <begin position="121"/>
        <end position="156"/>
    </location>
</feature>
<keyword evidence="4" id="KW-0732">Signal</keyword>
<name>A0A158R5Q4_9BILA</name>
<feature type="chain" id="PRO_5007631565" evidence="4">
    <location>
        <begin position="17"/>
        <end position="244"/>
    </location>
</feature>
<feature type="domain" description="EF-hand" evidence="5">
    <location>
        <begin position="54"/>
        <end position="89"/>
    </location>
</feature>
<reference evidence="7" key="1">
    <citation type="submission" date="2016-04" db="UniProtKB">
        <authorList>
            <consortium name="WormBaseParasite"/>
        </authorList>
    </citation>
    <scope>IDENTIFICATION</scope>
</reference>
<dbReference type="CDD" id="cd00051">
    <property type="entry name" value="EFh"/>
    <property type="match status" value="2"/>
</dbReference>
<evidence type="ECO:0000256" key="3">
    <source>
        <dbReference type="ARBA" id="ARBA00022837"/>
    </source>
</evidence>
<sequence>MLKLLLGTLLVSLTIADQLSDQNVVKFEDLDRDGNNEITFDEFELWGKKTNRYTDNQQIRQLFQQHDKNYDASLSIAEFVPLALVLSHRPNSQTQAIFRKIDLNNDGIVTREEAQKSEGGILTEIIEGVFQVADVNRDGKITLSEFSSVVDNSQHSPSTQEEQDYETALRLLALIDQNGDRLLSAQEVHAFANVNSKVSQEEVLSAFKYLDSNHDGWIAIDELANLPNKMAELVRFKEAPLVSN</sequence>
<proteinExistence type="predicted"/>
<feature type="domain" description="EF-hand" evidence="5">
    <location>
        <begin position="198"/>
        <end position="233"/>
    </location>
</feature>
<keyword evidence="1" id="KW-0479">Metal-binding</keyword>
<dbReference type="Pfam" id="PF13499">
    <property type="entry name" value="EF-hand_7"/>
    <property type="match status" value="2"/>
</dbReference>
<evidence type="ECO:0000313" key="6">
    <source>
        <dbReference type="Proteomes" id="UP000046393"/>
    </source>
</evidence>
<dbReference type="PROSITE" id="PS00018">
    <property type="entry name" value="EF_HAND_1"/>
    <property type="match status" value="3"/>
</dbReference>
<protein>
    <submittedName>
        <fullName evidence="7">Calcium-binding protein</fullName>
    </submittedName>
</protein>
<dbReference type="InterPro" id="IPR011992">
    <property type="entry name" value="EF-hand-dom_pair"/>
</dbReference>
<dbReference type="SMART" id="SM00054">
    <property type="entry name" value="EFh"/>
    <property type="match status" value="5"/>
</dbReference>
<dbReference type="Gene3D" id="1.10.238.10">
    <property type="entry name" value="EF-hand"/>
    <property type="match status" value="2"/>
</dbReference>
<feature type="domain" description="EF-hand" evidence="5">
    <location>
        <begin position="27"/>
        <end position="53"/>
    </location>
</feature>
<keyword evidence="3" id="KW-0106">Calcium</keyword>
<accession>A0A158R5Q4</accession>
<evidence type="ECO:0000259" key="5">
    <source>
        <dbReference type="PROSITE" id="PS50222"/>
    </source>
</evidence>
<evidence type="ECO:0000256" key="4">
    <source>
        <dbReference type="SAM" id="SignalP"/>
    </source>
</evidence>
<organism evidence="6 7">
    <name type="scientific">Syphacia muris</name>
    <dbReference type="NCBI Taxonomy" id="451379"/>
    <lineage>
        <taxon>Eukaryota</taxon>
        <taxon>Metazoa</taxon>
        <taxon>Ecdysozoa</taxon>
        <taxon>Nematoda</taxon>
        <taxon>Chromadorea</taxon>
        <taxon>Rhabditida</taxon>
        <taxon>Spirurina</taxon>
        <taxon>Oxyuridomorpha</taxon>
        <taxon>Oxyuroidea</taxon>
        <taxon>Oxyuridae</taxon>
        <taxon>Syphacia</taxon>
    </lineage>
</organism>
<dbReference type="InterPro" id="IPR002048">
    <property type="entry name" value="EF_hand_dom"/>
</dbReference>
<evidence type="ECO:0000256" key="2">
    <source>
        <dbReference type="ARBA" id="ARBA00022737"/>
    </source>
</evidence>
<dbReference type="InterPro" id="IPR018247">
    <property type="entry name" value="EF_Hand_1_Ca_BS"/>
</dbReference>
<dbReference type="PROSITE" id="PS50222">
    <property type="entry name" value="EF_HAND_2"/>
    <property type="match status" value="4"/>
</dbReference>
<dbReference type="GO" id="GO:0005509">
    <property type="term" value="F:calcium ion binding"/>
    <property type="evidence" value="ECO:0007669"/>
    <property type="project" value="InterPro"/>
</dbReference>
<dbReference type="PANTHER" id="PTHR10827:SF98">
    <property type="entry name" value="45 KDA CALCIUM-BINDING PROTEIN"/>
    <property type="match status" value="1"/>
</dbReference>
<keyword evidence="6" id="KW-1185">Reference proteome</keyword>
<dbReference type="AlphaFoldDB" id="A0A158R5Q4"/>
<evidence type="ECO:0000256" key="1">
    <source>
        <dbReference type="ARBA" id="ARBA00022723"/>
    </source>
</evidence>